<protein>
    <submittedName>
        <fullName evidence="1">Uncharacterized protein</fullName>
    </submittedName>
</protein>
<proteinExistence type="evidence at transcript level"/>
<dbReference type="EMBL" id="BT142166">
    <property type="protein sequence ID" value="AFK41960.1"/>
    <property type="molecule type" value="mRNA"/>
</dbReference>
<name>I3SNW8_LOTJA</name>
<evidence type="ECO:0000313" key="1">
    <source>
        <dbReference type="EMBL" id="AFK41960.1"/>
    </source>
</evidence>
<accession>I3SNW8</accession>
<dbReference type="AlphaFoldDB" id="I3SNW8"/>
<reference evidence="1" key="1">
    <citation type="submission" date="2012-05" db="EMBL/GenBank/DDBJ databases">
        <authorList>
            <person name="Krishnakumar V."/>
            <person name="Cheung F."/>
            <person name="Xiao Y."/>
            <person name="Chan A."/>
            <person name="Moskal W.A."/>
            <person name="Town C.D."/>
        </authorList>
    </citation>
    <scope>NUCLEOTIDE SEQUENCE</scope>
</reference>
<sequence length="68" mass="8059">MPHPIYGIFRIYFYMSTGKYLLEFSLLLDRNIFHHASCKLTKTLNFHFSLLNHIHSKGIKNNDFITIS</sequence>
<organism evidence="1">
    <name type="scientific">Lotus japonicus</name>
    <name type="common">Lotus corniculatus var. japonicus</name>
    <dbReference type="NCBI Taxonomy" id="34305"/>
    <lineage>
        <taxon>Eukaryota</taxon>
        <taxon>Viridiplantae</taxon>
        <taxon>Streptophyta</taxon>
        <taxon>Embryophyta</taxon>
        <taxon>Tracheophyta</taxon>
        <taxon>Spermatophyta</taxon>
        <taxon>Magnoliopsida</taxon>
        <taxon>eudicotyledons</taxon>
        <taxon>Gunneridae</taxon>
        <taxon>Pentapetalae</taxon>
        <taxon>rosids</taxon>
        <taxon>fabids</taxon>
        <taxon>Fabales</taxon>
        <taxon>Fabaceae</taxon>
        <taxon>Papilionoideae</taxon>
        <taxon>50 kb inversion clade</taxon>
        <taxon>NPAAA clade</taxon>
        <taxon>Hologalegina</taxon>
        <taxon>robinioid clade</taxon>
        <taxon>Loteae</taxon>
        <taxon>Lotus</taxon>
    </lineage>
</organism>